<dbReference type="Proteomes" id="UP000314294">
    <property type="component" value="Unassembled WGS sequence"/>
</dbReference>
<protein>
    <submittedName>
        <fullName evidence="1">Uncharacterized protein</fullName>
    </submittedName>
</protein>
<sequence>MAFLRAHVQRRAAPAVPGVDLGAEGQQVVDDELLVGGGRDLKGRLCAESSATALHERHAPTRALFAASRAPRRHLRRERVRKSPSLLCHRHVKEPGKRRETVKTVSRRASRFSSYFSRRGYARVAVRILHVERLRSDPVQPPQLSLYLPVKQSRSRLGSRRHASALCVGVTRETRRDVRVHRRRRRAHRLLAAGFKRCTFERRRVGVEVEVEVEVTSVRFLHQSSRGLSEGTGTTFGQSDN</sequence>
<dbReference type="EMBL" id="SRLO01000438">
    <property type="protein sequence ID" value="TNN56035.1"/>
    <property type="molecule type" value="Genomic_DNA"/>
</dbReference>
<reference evidence="1 2" key="1">
    <citation type="submission" date="2019-03" db="EMBL/GenBank/DDBJ databases">
        <title>First draft genome of Liparis tanakae, snailfish: a comprehensive survey of snailfish specific genes.</title>
        <authorList>
            <person name="Kim W."/>
            <person name="Song I."/>
            <person name="Jeong J.-H."/>
            <person name="Kim D."/>
            <person name="Kim S."/>
            <person name="Ryu S."/>
            <person name="Song J.Y."/>
            <person name="Lee S.K."/>
        </authorList>
    </citation>
    <scope>NUCLEOTIDE SEQUENCE [LARGE SCALE GENOMIC DNA]</scope>
    <source>
        <tissue evidence="1">Muscle</tissue>
    </source>
</reference>
<evidence type="ECO:0000313" key="2">
    <source>
        <dbReference type="Proteomes" id="UP000314294"/>
    </source>
</evidence>
<proteinExistence type="predicted"/>
<keyword evidence="2" id="KW-1185">Reference proteome</keyword>
<accession>A0A4Z2GSD7</accession>
<evidence type="ECO:0000313" key="1">
    <source>
        <dbReference type="EMBL" id="TNN56035.1"/>
    </source>
</evidence>
<gene>
    <name evidence="1" type="ORF">EYF80_033751</name>
</gene>
<comment type="caution">
    <text evidence="1">The sequence shown here is derived from an EMBL/GenBank/DDBJ whole genome shotgun (WGS) entry which is preliminary data.</text>
</comment>
<name>A0A4Z2GSD7_9TELE</name>
<organism evidence="1 2">
    <name type="scientific">Liparis tanakae</name>
    <name type="common">Tanaka's snailfish</name>
    <dbReference type="NCBI Taxonomy" id="230148"/>
    <lineage>
        <taxon>Eukaryota</taxon>
        <taxon>Metazoa</taxon>
        <taxon>Chordata</taxon>
        <taxon>Craniata</taxon>
        <taxon>Vertebrata</taxon>
        <taxon>Euteleostomi</taxon>
        <taxon>Actinopterygii</taxon>
        <taxon>Neopterygii</taxon>
        <taxon>Teleostei</taxon>
        <taxon>Neoteleostei</taxon>
        <taxon>Acanthomorphata</taxon>
        <taxon>Eupercaria</taxon>
        <taxon>Perciformes</taxon>
        <taxon>Cottioidei</taxon>
        <taxon>Cottales</taxon>
        <taxon>Liparidae</taxon>
        <taxon>Liparis</taxon>
    </lineage>
</organism>
<dbReference type="AlphaFoldDB" id="A0A4Z2GSD7"/>